<dbReference type="InterPro" id="IPR045366">
    <property type="entry name" value="DUF5905"/>
</dbReference>
<dbReference type="EMBL" id="HQ113105">
    <property type="protein sequence ID" value="AEA06966.1"/>
    <property type="molecule type" value="Genomic_DNA"/>
</dbReference>
<sequence length="143" mass="16440">MTMYVNIPTLLDICAYNIVEKSIDFEDIIGQERAKDRILQFRHLLRFGGQTAEGRAGLSLMRYLMGKGSQDYIEEIDRAFLLLGAFAGVVDEAISEKISQAMPPTFLLKKLQKESREVIISFYLFSCLPLDFEKLEFLCKMRD</sequence>
<dbReference type="Proteomes" id="UP000203366">
    <property type="component" value="Segment"/>
</dbReference>
<evidence type="ECO:0000313" key="1">
    <source>
        <dbReference type="EMBL" id="AEA06966.1"/>
    </source>
</evidence>
<dbReference type="RefSeq" id="YP_004347078.1">
    <property type="nucleotide sequence ID" value="NC_015326.1"/>
</dbReference>
<proteinExistence type="predicted"/>
<keyword evidence="2" id="KW-1185">Reference proteome</keyword>
<dbReference type="GeneID" id="10399698"/>
<dbReference type="KEGG" id="vg:10399698"/>
<accession>F2WL43</accession>
<dbReference type="Pfam" id="PF19262">
    <property type="entry name" value="DUF5905"/>
    <property type="match status" value="1"/>
</dbReference>
<gene>
    <name evidence="1" type="ORF">LAU_0114</name>
</gene>
<protein>
    <submittedName>
        <fullName evidence="1">Uncharacterized protein</fullName>
    </submittedName>
</protein>
<organism evidence="1 2">
    <name type="scientific">Lausannevirus</name>
    <dbReference type="NCBI Taxonomy" id="999883"/>
    <lineage>
        <taxon>Viruses</taxon>
        <taxon>Varidnaviria</taxon>
        <taxon>Bamfordvirae</taxon>
        <taxon>Nucleocytoviricota</taxon>
        <taxon>Megaviricetes</taxon>
        <taxon>Pimascovirales</taxon>
        <taxon>Pimascovirales incertae sedis</taxon>
        <taxon>Marseilleviridae</taxon>
        <taxon>Losannavirus</taxon>
        <taxon>Losannavirus lausannense</taxon>
    </lineage>
</organism>
<name>F2WL43_9VIRU</name>
<reference evidence="1 2" key="1">
    <citation type="journal article" date="2011" name="Environ. Microbiol.">
        <title>Lausannevirus, a giant amoebal virus encoding histone doublets.</title>
        <authorList>
            <person name="Thomas V."/>
            <person name="Bertelli C."/>
            <person name="Collyn F."/>
            <person name="Casson N."/>
            <person name="Telenti A."/>
            <person name="Goesmann A."/>
            <person name="Croxatto A."/>
            <person name="Greub G."/>
        </authorList>
    </citation>
    <scope>NUCLEOTIDE SEQUENCE [LARGE SCALE GENOMIC DNA]</scope>
    <source>
        <strain evidence="1">7715</strain>
    </source>
</reference>
<evidence type="ECO:0000313" key="2">
    <source>
        <dbReference type="Proteomes" id="UP000203366"/>
    </source>
</evidence>